<accession>D3FZR2</accession>
<gene>
    <name evidence="2" type="ordered locus">BpOF4_06220</name>
</gene>
<protein>
    <submittedName>
        <fullName evidence="2">Uncharacterized protein</fullName>
    </submittedName>
</protein>
<proteinExistence type="predicted"/>
<dbReference type="HOGENOM" id="CLU_2328036_0_0_9"/>
<dbReference type="KEGG" id="bpf:BpOF4_06220"/>
<feature type="transmembrane region" description="Helical" evidence="1">
    <location>
        <begin position="72"/>
        <end position="91"/>
    </location>
</feature>
<organism evidence="2 3">
    <name type="scientific">Alkalihalophilus pseudofirmus (strain ATCC BAA-2126 / JCM 17055 / OF4)</name>
    <name type="common">Bacillus pseudofirmus</name>
    <dbReference type="NCBI Taxonomy" id="398511"/>
    <lineage>
        <taxon>Bacteria</taxon>
        <taxon>Bacillati</taxon>
        <taxon>Bacillota</taxon>
        <taxon>Bacilli</taxon>
        <taxon>Bacillales</taxon>
        <taxon>Bacillaceae</taxon>
        <taxon>Alkalihalophilus</taxon>
    </lineage>
</organism>
<name>D3FZR2_ALKPO</name>
<keyword evidence="3" id="KW-1185">Reference proteome</keyword>
<keyword evidence="1" id="KW-0812">Transmembrane</keyword>
<reference evidence="2 3" key="1">
    <citation type="journal article" date="2011" name="Environ. Microbiol.">
        <title>Genome of alkaliphilic Bacillus pseudofirmus OF4 reveals adaptations that support the ability to grow in an external pH range from 7.5 to 11.4.</title>
        <authorList>
            <person name="Janto B."/>
            <person name="Ahmed A."/>
            <person name="Ito M."/>
            <person name="Liu J."/>
            <person name="Hicks D.B."/>
            <person name="Pagni S."/>
            <person name="Fackelmayer O.J."/>
            <person name="Smith T.A."/>
            <person name="Earl J."/>
            <person name="Elbourne L.D."/>
            <person name="Hassan K."/>
            <person name="Paulsen I.T."/>
            <person name="Kolsto A.B."/>
            <person name="Tourasse N.J."/>
            <person name="Ehrlich G.D."/>
            <person name="Boissy R."/>
            <person name="Ivey D.M."/>
            <person name="Li G."/>
            <person name="Xue Y."/>
            <person name="Ma Y."/>
            <person name="Hu F.Z."/>
            <person name="Krulwich T.A."/>
        </authorList>
    </citation>
    <scope>NUCLEOTIDE SEQUENCE [LARGE SCALE GENOMIC DNA]</scope>
    <source>
        <strain evidence="3">ATCC BAA-2126 / JCM 17055 / OF4</strain>
    </source>
</reference>
<evidence type="ECO:0000313" key="3">
    <source>
        <dbReference type="Proteomes" id="UP000001544"/>
    </source>
</evidence>
<feature type="transmembrane region" description="Helical" evidence="1">
    <location>
        <begin position="42"/>
        <end position="65"/>
    </location>
</feature>
<dbReference type="AlphaFoldDB" id="D3FZR2"/>
<keyword evidence="1" id="KW-1133">Transmembrane helix</keyword>
<evidence type="ECO:0000313" key="2">
    <source>
        <dbReference type="EMBL" id="ADC49304.1"/>
    </source>
</evidence>
<dbReference type="EMBL" id="CP001878">
    <property type="protein sequence ID" value="ADC49304.1"/>
    <property type="molecule type" value="Genomic_DNA"/>
</dbReference>
<keyword evidence="1" id="KW-0472">Membrane</keyword>
<evidence type="ECO:0000256" key="1">
    <source>
        <dbReference type="SAM" id="Phobius"/>
    </source>
</evidence>
<dbReference type="Proteomes" id="UP000001544">
    <property type="component" value="Chromosome"/>
</dbReference>
<sequence>MRFLIAVIILFNYMFTWAANLVSGSLLMVGHIPADQDGRWSVFLSYTGLMLPIQIGAACLLFILLKRLEARSIWYILVLSTPFILFGWFSYEVYSHIL</sequence>